<dbReference type="OrthoDB" id="3540210at2759"/>
<keyword evidence="2" id="KW-0472">Membrane</keyword>
<gene>
    <name evidence="3" type="ORF">K504DRAFT_535293</name>
</gene>
<keyword evidence="2" id="KW-1133">Transmembrane helix</keyword>
<evidence type="ECO:0000256" key="2">
    <source>
        <dbReference type="SAM" id="Phobius"/>
    </source>
</evidence>
<dbReference type="EMBL" id="MU005773">
    <property type="protein sequence ID" value="KAF2707658.1"/>
    <property type="molecule type" value="Genomic_DNA"/>
</dbReference>
<keyword evidence="4" id="KW-1185">Reference proteome</keyword>
<feature type="compositionally biased region" description="Acidic residues" evidence="1">
    <location>
        <begin position="582"/>
        <end position="591"/>
    </location>
</feature>
<feature type="transmembrane region" description="Helical" evidence="2">
    <location>
        <begin position="109"/>
        <end position="130"/>
    </location>
</feature>
<keyword evidence="2" id="KW-0812">Transmembrane</keyword>
<feature type="transmembrane region" description="Helical" evidence="2">
    <location>
        <begin position="473"/>
        <end position="498"/>
    </location>
</feature>
<proteinExistence type="predicted"/>
<evidence type="ECO:0000313" key="3">
    <source>
        <dbReference type="EMBL" id="KAF2707658.1"/>
    </source>
</evidence>
<protein>
    <submittedName>
        <fullName evidence="3">Uncharacterized protein</fullName>
    </submittedName>
</protein>
<accession>A0A6G1K4C4</accession>
<sequence>MAGSAFVYYGAWINWTRGAVNGATITLSAQNSGIMVAGLAIWLSIAGGSLWRILAMAFHHQRTTRNPRDGLHYQQQVILRNATTPGTALWQFISLFSWRKLTRRPIWRSFPLIITAFVILAVFFLSGVLVSEVTRTTGSEVLIRSDQCGNWTIDATSVLRIQTKLLNGTITAASYARSCYGGASKALECNRYEIQSLPYTTSDDDACPFADGICRSDVFSLDTGKISSNDHLGINSKPDDRITYQRKTSCTVLDVENYRFMLNYTAAQDSHFRSGNNVTFTYNLRSSTVGHGYDLHSVDHSSGYSLEDNLWHPRDVLLRNDGDVSLMFLAANDILYYGEVADPMFNATIPMRSFMDNGKDITLYASTDYVTVMGCLDRHQFCNPTNEQCTKEYTAQSDATLYRVGFIAKLIRVDNIEKYCFTTGLSKIQRSIVEYATGPVNVLEGTSIAKPNTTEAQHLCNSQKIQVPPGSGAISFSTLGVALIIALSGLLIIGHLILECVVSRADSKDNYKLLRWAMDEKLQLQRQAFEGAGMGTWQAGRLVPVTASGELFQVHPDLHTNQKRKEMTVVGVEETRARPPHDDDDGPWSEEEFDQILAKQSDLA</sequence>
<feature type="compositionally biased region" description="Basic and acidic residues" evidence="1">
    <location>
        <begin position="563"/>
        <end position="581"/>
    </location>
</feature>
<evidence type="ECO:0000313" key="4">
    <source>
        <dbReference type="Proteomes" id="UP000799428"/>
    </source>
</evidence>
<dbReference type="Proteomes" id="UP000799428">
    <property type="component" value="Unassembled WGS sequence"/>
</dbReference>
<dbReference type="AlphaFoldDB" id="A0A6G1K4C4"/>
<name>A0A6G1K4C4_9PLEO</name>
<organism evidence="3 4">
    <name type="scientific">Pleomassaria siparia CBS 279.74</name>
    <dbReference type="NCBI Taxonomy" id="1314801"/>
    <lineage>
        <taxon>Eukaryota</taxon>
        <taxon>Fungi</taxon>
        <taxon>Dikarya</taxon>
        <taxon>Ascomycota</taxon>
        <taxon>Pezizomycotina</taxon>
        <taxon>Dothideomycetes</taxon>
        <taxon>Pleosporomycetidae</taxon>
        <taxon>Pleosporales</taxon>
        <taxon>Pleomassariaceae</taxon>
        <taxon>Pleomassaria</taxon>
    </lineage>
</organism>
<evidence type="ECO:0000256" key="1">
    <source>
        <dbReference type="SAM" id="MobiDB-lite"/>
    </source>
</evidence>
<reference evidence="3" key="1">
    <citation type="journal article" date="2020" name="Stud. Mycol.">
        <title>101 Dothideomycetes genomes: a test case for predicting lifestyles and emergence of pathogens.</title>
        <authorList>
            <person name="Haridas S."/>
            <person name="Albert R."/>
            <person name="Binder M."/>
            <person name="Bloem J."/>
            <person name="Labutti K."/>
            <person name="Salamov A."/>
            <person name="Andreopoulos B."/>
            <person name="Baker S."/>
            <person name="Barry K."/>
            <person name="Bills G."/>
            <person name="Bluhm B."/>
            <person name="Cannon C."/>
            <person name="Castanera R."/>
            <person name="Culley D."/>
            <person name="Daum C."/>
            <person name="Ezra D."/>
            <person name="Gonzalez J."/>
            <person name="Henrissat B."/>
            <person name="Kuo A."/>
            <person name="Liang C."/>
            <person name="Lipzen A."/>
            <person name="Lutzoni F."/>
            <person name="Magnuson J."/>
            <person name="Mondo S."/>
            <person name="Nolan M."/>
            <person name="Ohm R."/>
            <person name="Pangilinan J."/>
            <person name="Park H.-J."/>
            <person name="Ramirez L."/>
            <person name="Alfaro M."/>
            <person name="Sun H."/>
            <person name="Tritt A."/>
            <person name="Yoshinaga Y."/>
            <person name="Zwiers L.-H."/>
            <person name="Turgeon B."/>
            <person name="Goodwin S."/>
            <person name="Spatafora J."/>
            <person name="Crous P."/>
            <person name="Grigoriev I."/>
        </authorList>
    </citation>
    <scope>NUCLEOTIDE SEQUENCE</scope>
    <source>
        <strain evidence="3">CBS 279.74</strain>
    </source>
</reference>
<feature type="region of interest" description="Disordered" evidence="1">
    <location>
        <begin position="563"/>
        <end position="591"/>
    </location>
</feature>
<feature type="transmembrane region" description="Helical" evidence="2">
    <location>
        <begin position="34"/>
        <end position="58"/>
    </location>
</feature>